<evidence type="ECO:0000313" key="1">
    <source>
        <dbReference type="EMBL" id="KAJ7745731.1"/>
    </source>
</evidence>
<evidence type="ECO:0000313" key="2">
    <source>
        <dbReference type="Proteomes" id="UP001215598"/>
    </source>
</evidence>
<evidence type="ECO:0008006" key="3">
    <source>
        <dbReference type="Google" id="ProtNLM"/>
    </source>
</evidence>
<protein>
    <recommendedName>
        <fullName evidence="3">Restriction endonuclease domain-containing protein</fullName>
    </recommendedName>
</protein>
<accession>A0AAD7IL77</accession>
<dbReference type="AlphaFoldDB" id="A0AAD7IL77"/>
<dbReference type="EMBL" id="JARKIB010000082">
    <property type="protein sequence ID" value="KAJ7745731.1"/>
    <property type="molecule type" value="Genomic_DNA"/>
</dbReference>
<keyword evidence="2" id="KW-1185">Reference proteome</keyword>
<proteinExistence type="predicted"/>
<gene>
    <name evidence="1" type="ORF">B0H16DRAFT_1558015</name>
</gene>
<dbReference type="Proteomes" id="UP001215598">
    <property type="component" value="Unassembled WGS sequence"/>
</dbReference>
<reference evidence="1" key="1">
    <citation type="submission" date="2023-03" db="EMBL/GenBank/DDBJ databases">
        <title>Massive genome expansion in bonnet fungi (Mycena s.s.) driven by repeated elements and novel gene families across ecological guilds.</title>
        <authorList>
            <consortium name="Lawrence Berkeley National Laboratory"/>
            <person name="Harder C.B."/>
            <person name="Miyauchi S."/>
            <person name="Viragh M."/>
            <person name="Kuo A."/>
            <person name="Thoen E."/>
            <person name="Andreopoulos B."/>
            <person name="Lu D."/>
            <person name="Skrede I."/>
            <person name="Drula E."/>
            <person name="Henrissat B."/>
            <person name="Morin E."/>
            <person name="Kohler A."/>
            <person name="Barry K."/>
            <person name="LaButti K."/>
            <person name="Morin E."/>
            <person name="Salamov A."/>
            <person name="Lipzen A."/>
            <person name="Mereny Z."/>
            <person name="Hegedus B."/>
            <person name="Baldrian P."/>
            <person name="Stursova M."/>
            <person name="Weitz H."/>
            <person name="Taylor A."/>
            <person name="Grigoriev I.V."/>
            <person name="Nagy L.G."/>
            <person name="Martin F."/>
            <person name="Kauserud H."/>
        </authorList>
    </citation>
    <scope>NUCLEOTIDE SEQUENCE</scope>
    <source>
        <strain evidence="1">CBHHK182m</strain>
    </source>
</reference>
<organism evidence="1 2">
    <name type="scientific">Mycena metata</name>
    <dbReference type="NCBI Taxonomy" id="1033252"/>
    <lineage>
        <taxon>Eukaryota</taxon>
        <taxon>Fungi</taxon>
        <taxon>Dikarya</taxon>
        <taxon>Basidiomycota</taxon>
        <taxon>Agaricomycotina</taxon>
        <taxon>Agaricomycetes</taxon>
        <taxon>Agaricomycetidae</taxon>
        <taxon>Agaricales</taxon>
        <taxon>Marasmiineae</taxon>
        <taxon>Mycenaceae</taxon>
        <taxon>Mycena</taxon>
    </lineage>
</organism>
<name>A0AAD7IL77_9AGAR</name>
<sequence length="195" mass="21265">MPSGVDDAAAQVLNSLIFVEYRAQQPEHILQYCMPRGASGYKLSRGRVKQPNQSFASNTRQIDALPVLVVEVGASESYTQLKRDAAGWLETGEVHIVILVIVQWGPSKALFIEIWESTPSNQPSDAADVPAFVGRLRGGARSSILVLNYADFGIPNIPGALTVPMAEWSTLVWTVLSQHENNNEYITVSLTDAPS</sequence>
<comment type="caution">
    <text evidence="1">The sequence shown here is derived from an EMBL/GenBank/DDBJ whole genome shotgun (WGS) entry which is preliminary data.</text>
</comment>